<proteinExistence type="predicted"/>
<feature type="signal peptide" evidence="1">
    <location>
        <begin position="1"/>
        <end position="24"/>
    </location>
</feature>
<comment type="caution">
    <text evidence="2">The sequence shown here is derived from an EMBL/GenBank/DDBJ whole genome shotgun (WGS) entry which is preliminary data.</text>
</comment>
<dbReference type="RefSeq" id="WP_381610637.1">
    <property type="nucleotide sequence ID" value="NZ_JBHTEB010000001.1"/>
</dbReference>
<dbReference type="Proteomes" id="UP001597023">
    <property type="component" value="Unassembled WGS sequence"/>
</dbReference>
<evidence type="ECO:0000256" key="1">
    <source>
        <dbReference type="SAM" id="SignalP"/>
    </source>
</evidence>
<sequence length="167" mass="16788">MAYGRHWAAGAALAAVVLAGPALTGCSGDGDGGDEDTPARSVSDAASAVESAASGIGDLWASATAEAGRQLDEIREGIDVKDDVRLGTPATDDDGRTTVEITVRNTADARKSFAVQVDFTDADGGFQDAVVVNVPDVPAGGTGTATARSTHDLPAGATARTARAVRY</sequence>
<protein>
    <submittedName>
        <fullName evidence="2">FxLYD domain-containing protein</fullName>
    </submittedName>
</protein>
<evidence type="ECO:0000313" key="3">
    <source>
        <dbReference type="Proteomes" id="UP001597023"/>
    </source>
</evidence>
<name>A0ABW2W9X6_9ACTN</name>
<dbReference type="NCBIfam" id="NF038353">
    <property type="entry name" value="FxLYD_dom"/>
    <property type="match status" value="1"/>
</dbReference>
<feature type="chain" id="PRO_5045103647" evidence="1">
    <location>
        <begin position="25"/>
        <end position="167"/>
    </location>
</feature>
<dbReference type="EMBL" id="JBHTEB010000001">
    <property type="protein sequence ID" value="MFD0316232.1"/>
    <property type="molecule type" value="Genomic_DNA"/>
</dbReference>
<accession>A0ABW2W9X6</accession>
<keyword evidence="3" id="KW-1185">Reference proteome</keyword>
<dbReference type="PROSITE" id="PS51257">
    <property type="entry name" value="PROKAR_LIPOPROTEIN"/>
    <property type="match status" value="1"/>
</dbReference>
<reference evidence="3" key="1">
    <citation type="journal article" date="2019" name="Int. J. Syst. Evol. Microbiol.">
        <title>The Global Catalogue of Microorganisms (GCM) 10K type strain sequencing project: providing services to taxonomists for standard genome sequencing and annotation.</title>
        <authorList>
            <consortium name="The Broad Institute Genomics Platform"/>
            <consortium name="The Broad Institute Genome Sequencing Center for Infectious Disease"/>
            <person name="Wu L."/>
            <person name="Ma J."/>
        </authorList>
    </citation>
    <scope>NUCLEOTIDE SEQUENCE [LARGE SCALE GENOMIC DNA]</scope>
    <source>
        <strain evidence="3">CGMCC 4.7400</strain>
    </source>
</reference>
<evidence type="ECO:0000313" key="2">
    <source>
        <dbReference type="EMBL" id="MFD0316232.1"/>
    </source>
</evidence>
<dbReference type="InterPro" id="IPR047676">
    <property type="entry name" value="FxLYD_dom"/>
</dbReference>
<gene>
    <name evidence="2" type="ORF">ACFQZ6_18825</name>
</gene>
<organism evidence="2 3">
    <name type="scientific">Streptomyces flavalbus</name>
    <dbReference type="NCBI Taxonomy" id="2665155"/>
    <lineage>
        <taxon>Bacteria</taxon>
        <taxon>Bacillati</taxon>
        <taxon>Actinomycetota</taxon>
        <taxon>Actinomycetes</taxon>
        <taxon>Kitasatosporales</taxon>
        <taxon>Streptomycetaceae</taxon>
        <taxon>Streptomyces</taxon>
    </lineage>
</organism>
<keyword evidence="1" id="KW-0732">Signal</keyword>